<dbReference type="Proteomes" id="UP000260363">
    <property type="component" value="Chromosome"/>
</dbReference>
<dbReference type="Pfam" id="PF01823">
    <property type="entry name" value="MACPF"/>
    <property type="match status" value="1"/>
</dbReference>
<evidence type="ECO:0000313" key="3">
    <source>
        <dbReference type="Proteomes" id="UP000260363"/>
    </source>
</evidence>
<gene>
    <name evidence="2" type="ORF">BD36_02280</name>
</gene>
<dbReference type="PROSITE" id="PS51412">
    <property type="entry name" value="MACPF_2"/>
    <property type="match status" value="1"/>
</dbReference>
<dbReference type="AlphaFoldDB" id="A0A069ZXE3"/>
<protein>
    <submittedName>
        <fullName evidence="2">MAC/perforin family protein</fullName>
    </submittedName>
</protein>
<sequence length="809" mass="90360">MPHSPFLYVVQPHSVFNPRLGERHPITLDFIKEKNRLADFIENLPLEIFGAPSFLENASLEASYVLSRESTKDGTLFTVLEPKLSACVATCLVDSSIPMEPDNELLEEIKHTLLKSSCDGVQYRVTRETLQNKDEAPRVSLVADDIELIRNVDFLGRSVDIVKLDPLNIPNTVSEENALDYSFTRETAKLSPDGRVGIPQGTKILPAPSLEVEISTSIFEETSSFEQNFSSSITFCVPPLTSFSPLQEPPLVGAGQQEILVTKKHLFPSYTPKLIDIVKRHKRDAKILVNKIQFEKLWRSHAKSQILKEGSVRLDLQGFTGELFNYQLQVGSHTIAAVLIDPEIANVKSLPEQTYAVRKIKSGFQCSLDDQHIYQVAVKKHLSLSSQPPKISPLSQSESSDLSLFEAAAFSASLTYEFVKKNTYHAKNTVTCSTVSHSLYILKEDDGANAAEKRLDNSFRNWVENKLNANSPDSCTAFIQKFGTHYITSATFGGSGFQVLKLSFEQVEGLRSKKISLEAAAANSLLKSSVSNSTESGYSTYDSSSSSHTVFLGGTVLPSVHDGQLDFKDWSESVCLEPVPIHISLLPLTDLLTPLYFPETDTTELSNKRNALQQAVRVYLKDHRSAKQSERSVFTAGINSPSSWFTLESANSPLVVSSPYMTYWSTLPYLFPTLKERSSAAPIVFYFCVDNNEHASQKILNQTYCFIGSLPIRQKIFGREFAENPYLSFYGRFGEAYFDGGYPERCGWIVEKLNTTKDQILRDEDEVQLKHVYSGEYLSTIPIKDSHCTLSRTCTESNAVFIIKKPSSY</sequence>
<dbReference type="GeneID" id="1245784"/>
<organism evidence="2 3">
    <name type="scientific">Chlamydia muridarum</name>
    <dbReference type="NCBI Taxonomy" id="83560"/>
    <lineage>
        <taxon>Bacteria</taxon>
        <taxon>Pseudomonadati</taxon>
        <taxon>Chlamydiota</taxon>
        <taxon>Chlamydiia</taxon>
        <taxon>Chlamydiales</taxon>
        <taxon>Chlamydiaceae</taxon>
        <taxon>Chlamydia/Chlamydophila group</taxon>
        <taxon>Chlamydia</taxon>
    </lineage>
</organism>
<dbReference type="OMA" id="NIWRNQA"/>
<reference evidence="2 3" key="1">
    <citation type="submission" date="2014-02" db="EMBL/GenBank/DDBJ databases">
        <authorList>
            <person name="Chen C."/>
            <person name="Conrad T.A."/>
            <person name="Zhou Z."/>
            <person name="Lai Z."/>
            <person name="Zhong G."/>
        </authorList>
    </citation>
    <scope>NUCLEOTIDE SEQUENCE [LARGE SCALE GENOMIC DNA]</scope>
    <source>
        <strain evidence="2 3">Nigg3-28</strain>
    </source>
</reference>
<dbReference type="KEGG" id="cmx:DNC_02150"/>
<dbReference type="RefSeq" id="WP_010230430.1">
    <property type="nucleotide sequence ID" value="NZ_CP007217.1"/>
</dbReference>
<dbReference type="InterPro" id="IPR020864">
    <property type="entry name" value="MACPF"/>
</dbReference>
<dbReference type="EMBL" id="CP007217">
    <property type="protein sequence ID" value="AJR10507.1"/>
    <property type="molecule type" value="Genomic_DNA"/>
</dbReference>
<accession>A0A069ZXE3</accession>
<dbReference type="SMART" id="SM00457">
    <property type="entry name" value="MACPF"/>
    <property type="match status" value="1"/>
</dbReference>
<feature type="domain" description="MACPF" evidence="1">
    <location>
        <begin position="300"/>
        <end position="627"/>
    </location>
</feature>
<dbReference type="PATRIC" id="fig|83560.10.peg.436"/>
<dbReference type="KEGG" id="cmg:NC81_02145"/>
<proteinExistence type="predicted"/>
<dbReference type="KEGG" id="cmm:NC80_02130"/>
<evidence type="ECO:0000313" key="2">
    <source>
        <dbReference type="EMBL" id="AJR10507.1"/>
    </source>
</evidence>
<name>A0A069ZXE3_CHLMR</name>
<evidence type="ECO:0000259" key="1">
    <source>
        <dbReference type="PROSITE" id="PS51412"/>
    </source>
</evidence>